<protein>
    <submittedName>
        <fullName evidence="1">Uncharacterized protein</fullName>
    </submittedName>
</protein>
<reference evidence="1 2" key="1">
    <citation type="journal article" date="2017" name="Mol. Biol. Evol.">
        <title>The 4-celled Tetrabaena socialis nuclear genome reveals the essential components for genetic control of cell number at the origin of multicellularity in the volvocine lineage.</title>
        <authorList>
            <person name="Featherston J."/>
            <person name="Arakaki Y."/>
            <person name="Hanschen E.R."/>
            <person name="Ferris P.J."/>
            <person name="Michod R.E."/>
            <person name="Olson B.J.S.C."/>
            <person name="Nozaki H."/>
            <person name="Durand P.M."/>
        </authorList>
    </citation>
    <scope>NUCLEOTIDE SEQUENCE [LARGE SCALE GENOMIC DNA]</scope>
    <source>
        <strain evidence="1 2">NIES-571</strain>
    </source>
</reference>
<evidence type="ECO:0000313" key="1">
    <source>
        <dbReference type="EMBL" id="PNG99480.1"/>
    </source>
</evidence>
<comment type="caution">
    <text evidence="1">The sequence shown here is derived from an EMBL/GenBank/DDBJ whole genome shotgun (WGS) entry which is preliminary data.</text>
</comment>
<dbReference type="AlphaFoldDB" id="A0A2J7ZGT3"/>
<name>A0A2J7ZGT3_9CHLO</name>
<keyword evidence="2" id="KW-1185">Reference proteome</keyword>
<organism evidence="1 2">
    <name type="scientific">Tetrabaena socialis</name>
    <dbReference type="NCBI Taxonomy" id="47790"/>
    <lineage>
        <taxon>Eukaryota</taxon>
        <taxon>Viridiplantae</taxon>
        <taxon>Chlorophyta</taxon>
        <taxon>core chlorophytes</taxon>
        <taxon>Chlorophyceae</taxon>
        <taxon>CS clade</taxon>
        <taxon>Chlamydomonadales</taxon>
        <taxon>Tetrabaenaceae</taxon>
        <taxon>Tetrabaena</taxon>
    </lineage>
</organism>
<accession>A0A2J7ZGT3</accession>
<gene>
    <name evidence="1" type="ORF">TSOC_014740</name>
</gene>
<dbReference type="EMBL" id="PGGS01002804">
    <property type="protein sequence ID" value="PNG99480.1"/>
    <property type="molecule type" value="Genomic_DNA"/>
</dbReference>
<sequence>MALKLVQHLPVAQGTEVVARLITRRQQRAAATQLPGARCTASAQVLPGLWTPAAAAGAYWVYRLTHGMPPAGLNVPVGFILEQAVDQALLDAAVAQHKHDGHDFTREFQCVADGGTAIMQDPQHKLKTASPQDQDCFLGKLGSLPAMEHAAKLRRQPQQHSAAAKQGGGAGTEAVVAAVRGPEAEAGAAAGVAAAAAAAACVQGDAFMDRGVLLAVAEALAREYESCPPAEQLTRFRGFKPRVLLAILRGDTDAQSVACAQYWLACKPLQQALRARGFVREAVVMRTLIEAFEAVDESGLSTLERALRMVRQSYMLQRMLGNMLFTARVCRGKQKPTLRSHVNGFTMQTVLSLLGEGARLHVLQRMAPGERGRLCERSLGSDHCEGHFATVVGLSNGGKPTVATLKGMERRLGFVQLMKQESRADRRFSIRKRRTRGGYKEHGLLHKADRQWNSAAKILATALSHKRQGAIQKRAEATARGKCGSLRAMLFNKAHLAAQL</sequence>
<dbReference type="Proteomes" id="UP000236333">
    <property type="component" value="Unassembled WGS sequence"/>
</dbReference>
<proteinExistence type="predicted"/>
<evidence type="ECO:0000313" key="2">
    <source>
        <dbReference type="Proteomes" id="UP000236333"/>
    </source>
</evidence>